<evidence type="ECO:0000256" key="2">
    <source>
        <dbReference type="ARBA" id="ARBA00007526"/>
    </source>
</evidence>
<dbReference type="STRING" id="933388.S8AK07"/>
<evidence type="ECO:0000256" key="7">
    <source>
        <dbReference type="ARBA" id="ARBA00023163"/>
    </source>
</evidence>
<feature type="compositionally biased region" description="Polar residues" evidence="12">
    <location>
        <begin position="185"/>
        <end position="201"/>
    </location>
</feature>
<dbReference type="GO" id="GO:0006357">
    <property type="term" value="P:regulation of transcription by RNA polymerase II"/>
    <property type="evidence" value="ECO:0007669"/>
    <property type="project" value="InterPro"/>
</dbReference>
<keyword evidence="5 11" id="KW-0805">Transcription regulation</keyword>
<feature type="compositionally biased region" description="Basic residues" evidence="12">
    <location>
        <begin position="331"/>
        <end position="340"/>
    </location>
</feature>
<gene>
    <name evidence="11" type="primary">MED6</name>
    <name evidence="13" type="ORF">PDE_01084</name>
</gene>
<dbReference type="FunFam" id="3.10.450.580:FF:000003">
    <property type="entry name" value="Mediator of RNA polymerase II transcription subunit 6"/>
    <property type="match status" value="1"/>
</dbReference>
<proteinExistence type="inferred from homology"/>
<evidence type="ECO:0000256" key="1">
    <source>
        <dbReference type="ARBA" id="ARBA00004123"/>
    </source>
</evidence>
<dbReference type="HOGENOM" id="CLU_060172_2_0_1"/>
<evidence type="ECO:0000256" key="4">
    <source>
        <dbReference type="ARBA" id="ARBA00020634"/>
    </source>
</evidence>
<sequence length="340" mass="37022">MASQSAPMEEIIWRSPQHVQMMGGYLHSNNILFYFAESPFFDPQSNNGTLATQATYNESLRHVVETRATFEGKLKQMQGLEFLVSFDPLEAAARSNPNRFDFEPNNIWVIRKQERRKRSGMEDEVTVLATYFVVGDTVYMAPSVASIVGNRILTAVTSISRLMKTASTLPIFTPSTGHTYLPPTARTTESGQQPSQPSKENTPMPDAPQPSVAETQISGKASLGVSTGSSSYQDIRNLAEAFRLFNQYGDEFMDEHPLTGEPGSFILSRAGETDRPAGAAAKVASKASLGTGVNTPAGIRARSTTPQVRIDTPGKLSDKGNTPPSSVENKLKKKKGRVVS</sequence>
<dbReference type="GO" id="GO:0003712">
    <property type="term" value="F:transcription coregulator activity"/>
    <property type="evidence" value="ECO:0007669"/>
    <property type="project" value="InterPro"/>
</dbReference>
<dbReference type="Pfam" id="PF04934">
    <property type="entry name" value="Med6"/>
    <property type="match status" value="1"/>
</dbReference>
<feature type="region of interest" description="Disordered" evidence="12">
    <location>
        <begin position="173"/>
        <end position="213"/>
    </location>
</feature>
<dbReference type="InterPro" id="IPR038566">
    <property type="entry name" value="Mediator_Med6_sf"/>
</dbReference>
<feature type="region of interest" description="Disordered" evidence="12">
    <location>
        <begin position="290"/>
        <end position="340"/>
    </location>
</feature>
<dbReference type="GO" id="GO:0016592">
    <property type="term" value="C:mediator complex"/>
    <property type="evidence" value="ECO:0007669"/>
    <property type="project" value="InterPro"/>
</dbReference>
<comment type="function">
    <text evidence="9 11">Component of the Mediator complex, a coactivator involved in the regulated transcription of nearly all RNA polymerase II-dependent genes. Mediator functions as a bridge to convey information from gene-specific regulatory proteins to the basal RNA polymerase II transcription machinery. Mediator is recruited to promoters by direct interactions with regulatory proteins and serves as a scaffold for the assembly of a functional preinitiation complex with RNA polymerase II and the general transcription factors.</text>
</comment>
<evidence type="ECO:0000256" key="12">
    <source>
        <dbReference type="SAM" id="MobiDB-lite"/>
    </source>
</evidence>
<dbReference type="PANTHER" id="PTHR13104">
    <property type="entry name" value="MED-6-RELATED"/>
    <property type="match status" value="1"/>
</dbReference>
<evidence type="ECO:0000256" key="8">
    <source>
        <dbReference type="ARBA" id="ARBA00023242"/>
    </source>
</evidence>
<evidence type="ECO:0000256" key="5">
    <source>
        <dbReference type="ARBA" id="ARBA00023015"/>
    </source>
</evidence>
<evidence type="ECO:0000313" key="13">
    <source>
        <dbReference type="EMBL" id="EPS26148.1"/>
    </source>
</evidence>
<keyword evidence="14" id="KW-1185">Reference proteome</keyword>
<keyword evidence="7 11" id="KW-0804">Transcription</keyword>
<evidence type="ECO:0000313" key="14">
    <source>
        <dbReference type="Proteomes" id="UP000019376"/>
    </source>
</evidence>
<accession>S8AK07</accession>
<comment type="subcellular location">
    <subcellularLocation>
        <location evidence="1 11">Nucleus</location>
    </subcellularLocation>
</comment>
<dbReference type="OrthoDB" id="344220at2759"/>
<dbReference type="Proteomes" id="UP000019376">
    <property type="component" value="Unassembled WGS sequence"/>
</dbReference>
<evidence type="ECO:0000256" key="10">
    <source>
        <dbReference type="ARBA" id="ARBA00031259"/>
    </source>
</evidence>
<comment type="similarity">
    <text evidence="2 11">Belongs to the Mediator complex subunit 6 family.</text>
</comment>
<keyword evidence="6 11" id="KW-0010">Activator</keyword>
<protein>
    <recommendedName>
        <fullName evidence="4 11">Mediator of RNA polymerase II transcription subunit 6</fullName>
    </recommendedName>
    <alternativeName>
        <fullName evidence="10 11">Mediator complex subunit 6</fullName>
    </alternativeName>
</protein>
<dbReference type="AlphaFoldDB" id="S8AK07"/>
<comment type="subunit">
    <text evidence="3 11">Component of the Mediator complex.</text>
</comment>
<organism evidence="13 14">
    <name type="scientific">Penicillium oxalicum (strain 114-2 / CGMCC 5302)</name>
    <name type="common">Penicillium decumbens</name>
    <dbReference type="NCBI Taxonomy" id="933388"/>
    <lineage>
        <taxon>Eukaryota</taxon>
        <taxon>Fungi</taxon>
        <taxon>Dikarya</taxon>
        <taxon>Ascomycota</taxon>
        <taxon>Pezizomycotina</taxon>
        <taxon>Eurotiomycetes</taxon>
        <taxon>Eurotiomycetidae</taxon>
        <taxon>Eurotiales</taxon>
        <taxon>Aspergillaceae</taxon>
        <taxon>Penicillium</taxon>
    </lineage>
</organism>
<reference evidence="13 14" key="1">
    <citation type="journal article" date="2013" name="PLoS ONE">
        <title>Genomic and secretomic analyses reveal unique features of the lignocellulolytic enzyme system of Penicillium decumbens.</title>
        <authorList>
            <person name="Liu G."/>
            <person name="Zhang L."/>
            <person name="Wei X."/>
            <person name="Zou G."/>
            <person name="Qin Y."/>
            <person name="Ma L."/>
            <person name="Li J."/>
            <person name="Zheng H."/>
            <person name="Wang S."/>
            <person name="Wang C."/>
            <person name="Xun L."/>
            <person name="Zhao G.-P."/>
            <person name="Zhou Z."/>
            <person name="Qu Y."/>
        </authorList>
    </citation>
    <scope>NUCLEOTIDE SEQUENCE [LARGE SCALE GENOMIC DNA]</scope>
    <source>
        <strain evidence="14">114-2 / CGMCC 5302</strain>
    </source>
</reference>
<evidence type="ECO:0000256" key="11">
    <source>
        <dbReference type="RuleBase" id="RU364143"/>
    </source>
</evidence>
<evidence type="ECO:0000256" key="3">
    <source>
        <dbReference type="ARBA" id="ARBA00011837"/>
    </source>
</evidence>
<evidence type="ECO:0000256" key="9">
    <source>
        <dbReference type="ARBA" id="ARBA00025687"/>
    </source>
</evidence>
<feature type="compositionally biased region" description="Polar residues" evidence="12">
    <location>
        <begin position="319"/>
        <end position="328"/>
    </location>
</feature>
<evidence type="ECO:0000256" key="6">
    <source>
        <dbReference type="ARBA" id="ARBA00023159"/>
    </source>
</evidence>
<dbReference type="InterPro" id="IPR007018">
    <property type="entry name" value="Mediator_Med6"/>
</dbReference>
<dbReference type="EMBL" id="KB644408">
    <property type="protein sequence ID" value="EPS26148.1"/>
    <property type="molecule type" value="Genomic_DNA"/>
</dbReference>
<name>S8AK07_PENO1</name>
<dbReference type="PhylomeDB" id="S8AK07"/>
<dbReference type="Gene3D" id="3.10.450.580">
    <property type="entry name" value="Mediator complex, subunit Med6"/>
    <property type="match status" value="1"/>
</dbReference>
<dbReference type="eggNOG" id="KOG3169">
    <property type="taxonomic scope" value="Eukaryota"/>
</dbReference>
<keyword evidence="8 11" id="KW-0539">Nucleus</keyword>